<dbReference type="AlphaFoldDB" id="A0AAW0ZNP3"/>
<proteinExistence type="predicted"/>
<name>A0AAW0ZNP3_9HYME</name>
<sequence length="686" mass="76350">MRVTVFLPFPNYIRKLMAVIDRRPSLRVVVTISSSHFEAYKEAQMKKLIVFALTVVVVAAYRKGRRYSALEDFPPYQETDWHPSSHDHSFREPPFKTQQYQPYRYRPYRQDLTPHAEQLSFKDQLSLRDYALKLRDQPFYDNSSSFKNASDFHGQSLFFANETPFKYQEDKDRTVYRNERPFQYQPLNDRYSSYRQTYRDDFRFADVYDKPIEFHKEQSRQQQVDSFGRDSEYLKHGNHGLGYVAVPPISPYENVLPLNEEALTTMAPSMVATTTHEPLQQSTASSATPVTTQVHTSTTSELKMAPFSYTATMPTVKPDTLADAATTSVSTPTISTIPATSATRKQPSNLAHLPTTEATLPVMDTESPIISFGRQTVPPIEFQSTRFTSPTTSYYLSSGLKNKIQQSLLAYLLSQQAKNGVKSNVQILPLNQALSDVSNNSPNNKIPGAVLNYVLPEESKGPLKNNLQSSLLSYLLQQESNRDLQASLSETANHVPLATVVERPTMTLPSIPIATLSAVSRPMQTINYIPITLPRMSAFVAQDSSTSTSLPLGTTFSSGLPSGVLSSHIGSTFNSLPEGINTGISGGISNSLSSDVPTGVSTLNFGQNFQHVGQLRTFEPARSEPYSTGPQLQLGGFGGIGYTLRSTSPSPRSTNLDIAKLGLSLPEMPRYQLPTFSKVELGQHLW</sequence>
<reference evidence="1 2" key="1">
    <citation type="submission" date="2024-05" db="EMBL/GenBank/DDBJ databases">
        <title>The nuclear and mitochondrial genome assemblies of Tetragonisca angustula (Apidae: Meliponini), a tiny yet remarkable pollinator in the Neotropics.</title>
        <authorList>
            <person name="Ferrari R."/>
            <person name="Ricardo P.C."/>
            <person name="Dias F.C."/>
            <person name="Araujo N.S."/>
            <person name="Soares D.O."/>
            <person name="Zhou Q.-S."/>
            <person name="Zhu C.-D."/>
            <person name="Coutinho L."/>
            <person name="Airas M.C."/>
            <person name="Batista T.M."/>
        </authorList>
    </citation>
    <scope>NUCLEOTIDE SEQUENCE [LARGE SCALE GENOMIC DNA]</scope>
    <source>
        <strain evidence="1">ASF017062</strain>
        <tissue evidence="1">Abdomen</tissue>
    </source>
</reference>
<dbReference type="EMBL" id="JAWNGG020000158">
    <property type="protein sequence ID" value="KAK9298996.1"/>
    <property type="molecule type" value="Genomic_DNA"/>
</dbReference>
<dbReference type="Proteomes" id="UP001432146">
    <property type="component" value="Unassembled WGS sequence"/>
</dbReference>
<accession>A0AAW0ZNP3</accession>
<organism evidence="1 2">
    <name type="scientific">Tetragonisca angustula</name>
    <dbReference type="NCBI Taxonomy" id="166442"/>
    <lineage>
        <taxon>Eukaryota</taxon>
        <taxon>Metazoa</taxon>
        <taxon>Ecdysozoa</taxon>
        <taxon>Arthropoda</taxon>
        <taxon>Hexapoda</taxon>
        <taxon>Insecta</taxon>
        <taxon>Pterygota</taxon>
        <taxon>Neoptera</taxon>
        <taxon>Endopterygota</taxon>
        <taxon>Hymenoptera</taxon>
        <taxon>Apocrita</taxon>
        <taxon>Aculeata</taxon>
        <taxon>Apoidea</taxon>
        <taxon>Anthophila</taxon>
        <taxon>Apidae</taxon>
        <taxon>Tetragonisca</taxon>
    </lineage>
</organism>
<evidence type="ECO:0000313" key="1">
    <source>
        <dbReference type="EMBL" id="KAK9298996.1"/>
    </source>
</evidence>
<gene>
    <name evidence="1" type="ORF">QLX08_007829</name>
</gene>
<protein>
    <submittedName>
        <fullName evidence="1">Uncharacterized protein</fullName>
    </submittedName>
</protein>
<evidence type="ECO:0000313" key="2">
    <source>
        <dbReference type="Proteomes" id="UP001432146"/>
    </source>
</evidence>
<comment type="caution">
    <text evidence="1">The sequence shown here is derived from an EMBL/GenBank/DDBJ whole genome shotgun (WGS) entry which is preliminary data.</text>
</comment>
<keyword evidence="2" id="KW-1185">Reference proteome</keyword>